<dbReference type="PANTHER" id="PTHR11695:SF294">
    <property type="entry name" value="RETICULON-4-INTERACTING PROTEIN 1, MITOCHONDRIAL"/>
    <property type="match status" value="1"/>
</dbReference>
<sequence length="176" mass="18819">MTETVLIHGGAGGVGAIAVQVAKAIGARVLATARGSDAALVERLGASAVIDFKREDYVDAVDRLTEGKGVDVVLDTIGRDTLSRAPRILSEDGRVVTLVDTATPQNLIDAWGRNATYHFVFSRQSAGKLDALTRLLERGLVVPQVGLEFSLDDVARAHARYEEGRLKGKIVLRVKS</sequence>
<reference evidence="1 2" key="1">
    <citation type="submission" date="2020-08" db="EMBL/GenBank/DDBJ databases">
        <title>Genomic Encyclopedia of Type Strains, Phase IV (KMG-IV): sequencing the most valuable type-strain genomes for metagenomic binning, comparative biology and taxonomic classification.</title>
        <authorList>
            <person name="Goeker M."/>
        </authorList>
    </citation>
    <scope>NUCLEOTIDE SEQUENCE [LARGE SCALE GENOMIC DNA]</scope>
    <source>
        <strain evidence="1 2">DSM 2163</strain>
    </source>
</reference>
<evidence type="ECO:0000313" key="2">
    <source>
        <dbReference type="Proteomes" id="UP000583454"/>
    </source>
</evidence>
<protein>
    <submittedName>
        <fullName evidence="1">NADPH:quinone reductase-like Zn-dependent oxidoreductase</fullName>
    </submittedName>
</protein>
<proteinExistence type="predicted"/>
<dbReference type="PANTHER" id="PTHR11695">
    <property type="entry name" value="ALCOHOL DEHYDROGENASE RELATED"/>
    <property type="match status" value="1"/>
</dbReference>
<accession>A0A840ZU76</accession>
<dbReference type="RefSeq" id="WP_376770414.1">
    <property type="nucleotide sequence ID" value="NZ_JACHOP010000056.1"/>
</dbReference>
<dbReference type="SUPFAM" id="SSF51735">
    <property type="entry name" value="NAD(P)-binding Rossmann-fold domains"/>
    <property type="match status" value="1"/>
</dbReference>
<dbReference type="Pfam" id="PF13602">
    <property type="entry name" value="ADH_zinc_N_2"/>
    <property type="match status" value="1"/>
</dbReference>
<dbReference type="InterPro" id="IPR036291">
    <property type="entry name" value="NAD(P)-bd_dom_sf"/>
</dbReference>
<dbReference type="AlphaFoldDB" id="A0A840ZU76"/>
<keyword evidence="2" id="KW-1185">Reference proteome</keyword>
<organism evidence="1 2">
    <name type="scientific">Methylorubrum rhodinum</name>
    <dbReference type="NCBI Taxonomy" id="29428"/>
    <lineage>
        <taxon>Bacteria</taxon>
        <taxon>Pseudomonadati</taxon>
        <taxon>Pseudomonadota</taxon>
        <taxon>Alphaproteobacteria</taxon>
        <taxon>Hyphomicrobiales</taxon>
        <taxon>Methylobacteriaceae</taxon>
        <taxon>Methylorubrum</taxon>
    </lineage>
</organism>
<evidence type="ECO:0000313" key="1">
    <source>
        <dbReference type="EMBL" id="MBB5760401.1"/>
    </source>
</evidence>
<name>A0A840ZU76_9HYPH</name>
<dbReference type="Proteomes" id="UP000583454">
    <property type="component" value="Unassembled WGS sequence"/>
</dbReference>
<dbReference type="Gene3D" id="3.40.50.720">
    <property type="entry name" value="NAD(P)-binding Rossmann-like Domain"/>
    <property type="match status" value="1"/>
</dbReference>
<dbReference type="InterPro" id="IPR050700">
    <property type="entry name" value="YIM1/Zinc_Alcohol_DH_Fams"/>
</dbReference>
<dbReference type="Gene3D" id="3.90.180.10">
    <property type="entry name" value="Medium-chain alcohol dehydrogenases, catalytic domain"/>
    <property type="match status" value="1"/>
</dbReference>
<dbReference type="EMBL" id="JACHOP010000056">
    <property type="protein sequence ID" value="MBB5760401.1"/>
    <property type="molecule type" value="Genomic_DNA"/>
</dbReference>
<gene>
    <name evidence="1" type="ORF">HNR00_005153</name>
</gene>
<comment type="caution">
    <text evidence="1">The sequence shown here is derived from an EMBL/GenBank/DDBJ whole genome shotgun (WGS) entry which is preliminary data.</text>
</comment>